<dbReference type="GO" id="GO:0005737">
    <property type="term" value="C:cytoplasm"/>
    <property type="evidence" value="ECO:0007669"/>
    <property type="project" value="TreeGrafter"/>
</dbReference>
<dbReference type="SUPFAM" id="SSF52540">
    <property type="entry name" value="P-loop containing nucleoside triphosphate hydrolases"/>
    <property type="match status" value="1"/>
</dbReference>
<keyword evidence="3" id="KW-1185">Reference proteome</keyword>
<protein>
    <recommendedName>
        <fullName evidence="1">CobW/HypB/UreG nucleotide-binding domain-containing protein</fullName>
    </recommendedName>
</protein>
<proteinExistence type="predicted"/>
<dbReference type="AlphaFoldDB" id="A0A8J2WWK7"/>
<evidence type="ECO:0000259" key="1">
    <source>
        <dbReference type="Pfam" id="PF02492"/>
    </source>
</evidence>
<organism evidence="2 3">
    <name type="scientific">Pelagomonas calceolata</name>
    <dbReference type="NCBI Taxonomy" id="35677"/>
    <lineage>
        <taxon>Eukaryota</taxon>
        <taxon>Sar</taxon>
        <taxon>Stramenopiles</taxon>
        <taxon>Ochrophyta</taxon>
        <taxon>Pelagophyceae</taxon>
        <taxon>Pelagomonadales</taxon>
        <taxon>Pelagomonadaceae</taxon>
        <taxon>Pelagomonas</taxon>
    </lineage>
</organism>
<dbReference type="InterPro" id="IPR003495">
    <property type="entry name" value="CobW/HypB/UreG_nucleotide-bd"/>
</dbReference>
<sequence length="337" mass="35957">MAALTTRVPCNILTGPLGAGKSTAILKLLQTRGDGNWAVLVNEMGDVGIDGVIAGSGGAATAEVSGGCICCANGVAVRVALTRLLKKRPTRLLIEPSGLGHVAELSEHLQKEPLSNALELRAVACVVPCDRHSLLWAEAPLYRDMVHASDLLILNRRDVDAGMTSDVDNWARELYPPKTILLADRGACSTDWVDAPRDAITIEQEHAPGAEEDDEYRPKRTFTHIDGSKRTESHGGGKAYVGVIFGKLGAPFEADRLESACATACAFDGAERFKGVFYVRTRGWVLVQWVRNGGPADTQILSRAADSRFQLILCGDEPAPVAVAALESAFMGARGKV</sequence>
<dbReference type="InterPro" id="IPR027417">
    <property type="entry name" value="P-loop_NTPase"/>
</dbReference>
<gene>
    <name evidence="2" type="ORF">PECAL_3P02380</name>
</gene>
<dbReference type="PANTHER" id="PTHR13748">
    <property type="entry name" value="COBW-RELATED"/>
    <property type="match status" value="1"/>
</dbReference>
<name>A0A8J2WWK7_9STRA</name>
<dbReference type="Gene3D" id="3.40.50.300">
    <property type="entry name" value="P-loop containing nucleotide triphosphate hydrolases"/>
    <property type="match status" value="1"/>
</dbReference>
<dbReference type="EMBL" id="CAKKNE010000003">
    <property type="protein sequence ID" value="CAH0370359.1"/>
    <property type="molecule type" value="Genomic_DNA"/>
</dbReference>
<evidence type="ECO:0000313" key="3">
    <source>
        <dbReference type="Proteomes" id="UP000789595"/>
    </source>
</evidence>
<dbReference type="OrthoDB" id="272672at2759"/>
<dbReference type="Pfam" id="PF02492">
    <property type="entry name" value="cobW"/>
    <property type="match status" value="1"/>
</dbReference>
<feature type="domain" description="CobW/HypB/UreG nucleotide-binding" evidence="1">
    <location>
        <begin position="10"/>
        <end position="174"/>
    </location>
</feature>
<evidence type="ECO:0000313" key="2">
    <source>
        <dbReference type="EMBL" id="CAH0370359.1"/>
    </source>
</evidence>
<dbReference type="InterPro" id="IPR051316">
    <property type="entry name" value="Zinc-reg_GTPase_activator"/>
</dbReference>
<accession>A0A8J2WWK7</accession>
<reference evidence="2" key="1">
    <citation type="submission" date="2021-11" db="EMBL/GenBank/DDBJ databases">
        <authorList>
            <consortium name="Genoscope - CEA"/>
            <person name="William W."/>
        </authorList>
    </citation>
    <scope>NUCLEOTIDE SEQUENCE</scope>
</reference>
<comment type="caution">
    <text evidence="2">The sequence shown here is derived from an EMBL/GenBank/DDBJ whole genome shotgun (WGS) entry which is preliminary data.</text>
</comment>
<dbReference type="Proteomes" id="UP000789595">
    <property type="component" value="Unassembled WGS sequence"/>
</dbReference>
<dbReference type="PANTHER" id="PTHR13748:SF46">
    <property type="entry name" value="ZINC CHAPERONE YEIR"/>
    <property type="match status" value="1"/>
</dbReference>